<feature type="compositionally biased region" description="Basic residues" evidence="1">
    <location>
        <begin position="13"/>
        <end position="23"/>
    </location>
</feature>
<proteinExistence type="predicted"/>
<dbReference type="AlphaFoldDB" id="A0A9Q1E4E6"/>
<protein>
    <submittedName>
        <fullName evidence="2">Uncharacterized protein</fullName>
    </submittedName>
</protein>
<gene>
    <name evidence="2" type="ORF">SKAU_G00429610</name>
</gene>
<reference evidence="2" key="1">
    <citation type="journal article" date="2023" name="Science">
        <title>Genome structures resolve the early diversification of teleost fishes.</title>
        <authorList>
            <person name="Parey E."/>
            <person name="Louis A."/>
            <person name="Montfort J."/>
            <person name="Bouchez O."/>
            <person name="Roques C."/>
            <person name="Iampietro C."/>
            <person name="Lluch J."/>
            <person name="Castinel A."/>
            <person name="Donnadieu C."/>
            <person name="Desvignes T."/>
            <person name="Floi Bucao C."/>
            <person name="Jouanno E."/>
            <person name="Wen M."/>
            <person name="Mejri S."/>
            <person name="Dirks R."/>
            <person name="Jansen H."/>
            <person name="Henkel C."/>
            <person name="Chen W.J."/>
            <person name="Zahm M."/>
            <person name="Cabau C."/>
            <person name="Klopp C."/>
            <person name="Thompson A.W."/>
            <person name="Robinson-Rechavi M."/>
            <person name="Braasch I."/>
            <person name="Lecointre G."/>
            <person name="Bobe J."/>
            <person name="Postlethwait J.H."/>
            <person name="Berthelot C."/>
            <person name="Roest Crollius H."/>
            <person name="Guiguen Y."/>
        </authorList>
    </citation>
    <scope>NUCLEOTIDE SEQUENCE</scope>
    <source>
        <strain evidence="2">WJC10195</strain>
    </source>
</reference>
<name>A0A9Q1E4E6_SYNKA</name>
<evidence type="ECO:0000313" key="2">
    <source>
        <dbReference type="EMBL" id="KAJ8332062.1"/>
    </source>
</evidence>
<evidence type="ECO:0000256" key="1">
    <source>
        <dbReference type="SAM" id="MobiDB-lite"/>
    </source>
</evidence>
<dbReference type="EMBL" id="JAINUF010000049">
    <property type="protein sequence ID" value="KAJ8332062.1"/>
    <property type="molecule type" value="Genomic_DNA"/>
</dbReference>
<comment type="caution">
    <text evidence="2">The sequence shown here is derived from an EMBL/GenBank/DDBJ whole genome shotgun (WGS) entry which is preliminary data.</text>
</comment>
<keyword evidence="3" id="KW-1185">Reference proteome</keyword>
<sequence>MMSHLSENIHRSGAAKRQIKKRRQESAARESEPSSSGNGLKQPAHEGTGCTLAAMRVEGNDYKPAVIAEMTARPRPERLGYALWVL</sequence>
<evidence type="ECO:0000313" key="3">
    <source>
        <dbReference type="Proteomes" id="UP001152622"/>
    </source>
</evidence>
<accession>A0A9Q1E4E6</accession>
<dbReference type="Proteomes" id="UP001152622">
    <property type="component" value="Unassembled WGS sequence"/>
</dbReference>
<feature type="region of interest" description="Disordered" evidence="1">
    <location>
        <begin position="1"/>
        <end position="50"/>
    </location>
</feature>
<organism evidence="2 3">
    <name type="scientific">Synaphobranchus kaupii</name>
    <name type="common">Kaup's arrowtooth eel</name>
    <dbReference type="NCBI Taxonomy" id="118154"/>
    <lineage>
        <taxon>Eukaryota</taxon>
        <taxon>Metazoa</taxon>
        <taxon>Chordata</taxon>
        <taxon>Craniata</taxon>
        <taxon>Vertebrata</taxon>
        <taxon>Euteleostomi</taxon>
        <taxon>Actinopterygii</taxon>
        <taxon>Neopterygii</taxon>
        <taxon>Teleostei</taxon>
        <taxon>Anguilliformes</taxon>
        <taxon>Synaphobranchidae</taxon>
        <taxon>Synaphobranchus</taxon>
    </lineage>
</organism>